<dbReference type="Pfam" id="PF03062">
    <property type="entry name" value="MBOAT"/>
    <property type="match status" value="1"/>
</dbReference>
<organism evidence="7 8">
    <name type="scientific">Saccoglossus kowalevskii</name>
    <name type="common">Acorn worm</name>
    <dbReference type="NCBI Taxonomy" id="10224"/>
    <lineage>
        <taxon>Eukaryota</taxon>
        <taxon>Metazoa</taxon>
        <taxon>Hemichordata</taxon>
        <taxon>Enteropneusta</taxon>
        <taxon>Harrimaniidae</taxon>
        <taxon>Saccoglossus</taxon>
    </lineage>
</organism>
<dbReference type="InterPro" id="IPR051085">
    <property type="entry name" value="MB_O-acyltransferase"/>
</dbReference>
<proteinExistence type="inferred from homology"/>
<comment type="subcellular location">
    <subcellularLocation>
        <location evidence="1">Membrane</location>
        <topology evidence="1">Multi-pass membrane protein</topology>
    </subcellularLocation>
</comment>
<feature type="transmembrane region" description="Helical" evidence="6">
    <location>
        <begin position="131"/>
        <end position="155"/>
    </location>
</feature>
<protein>
    <submittedName>
        <fullName evidence="8">Protein-cysteine N-palmitoyltransferase HHAT-like</fullName>
    </submittedName>
</protein>
<feature type="transmembrane region" description="Helical" evidence="6">
    <location>
        <begin position="256"/>
        <end position="276"/>
    </location>
</feature>
<keyword evidence="7" id="KW-1185">Reference proteome</keyword>
<dbReference type="RefSeq" id="XP_006814763.1">
    <property type="nucleotide sequence ID" value="XM_006814700.1"/>
</dbReference>
<gene>
    <name evidence="8" type="primary">LOC102805306</name>
</gene>
<evidence type="ECO:0000256" key="6">
    <source>
        <dbReference type="SAM" id="Phobius"/>
    </source>
</evidence>
<evidence type="ECO:0000256" key="5">
    <source>
        <dbReference type="ARBA" id="ARBA00038268"/>
    </source>
</evidence>
<accession>A0ABM0M422</accession>
<reference evidence="8" key="1">
    <citation type="submission" date="2025-08" db="UniProtKB">
        <authorList>
            <consortium name="RefSeq"/>
        </authorList>
    </citation>
    <scope>IDENTIFICATION</scope>
    <source>
        <tissue evidence="8">Testes</tissue>
    </source>
</reference>
<feature type="transmembrane region" description="Helical" evidence="6">
    <location>
        <begin position="74"/>
        <end position="93"/>
    </location>
</feature>
<dbReference type="Proteomes" id="UP000694865">
    <property type="component" value="Unplaced"/>
</dbReference>
<feature type="transmembrane region" description="Helical" evidence="6">
    <location>
        <begin position="370"/>
        <end position="388"/>
    </location>
</feature>
<feature type="transmembrane region" description="Helical" evidence="6">
    <location>
        <begin position="288"/>
        <end position="307"/>
    </location>
</feature>
<dbReference type="PANTHER" id="PTHR13285">
    <property type="entry name" value="ACYLTRANSFERASE"/>
    <property type="match status" value="1"/>
</dbReference>
<dbReference type="PANTHER" id="PTHR13285:SF18">
    <property type="entry name" value="PROTEIN-CYSTEINE N-PALMITOYLTRANSFERASE RASP"/>
    <property type="match status" value="1"/>
</dbReference>
<sequence length="501" mass="59113">MPNRSAIRLVTVIEYFVYGCIWYGALGYSLYRAYTVTRDKWHTLYEYDLEDGWKVFEGRKKDIADFEWKFWTDALFTLPVFLGILGHIVIGWFSTTFLPQYRQHLLLAYSLVSFYLVLGNLSFGFILANAIIMYTVSLLKMPSLCWITGLLQLVIVNHDPMKSWQSDLYEDEDEYYLMVFTLAMSYLRFLSFALEYCKLPSNGEHTHPGLFDYLVYIFYYPLFFCGPVMTFDTFYKQMNEVPTNLTKTEFIAICKNLLRVLFWTLFIEVGLHFVYFTAFHRNLYLFKYLPTWSLAGIGFTHVQFFHVKYVVMYGLPHTLALFDHINSPKQPACVAALYTFKDMWRYFDKGLHVWLMKYIYCPLGGSRHGLFYQLISSLSCFMYVAYWHGGESHLYIWCLLNWLGVSMETLGNMFLDLKLVENVRTQLPECFVHRLKAVVMSPSFIMAVISNLVFLGGNTLGSIYFNRIFQDGWPNTTLWFVLVFYCQIMLVSKLQTRWNYF</sequence>
<keyword evidence="4 6" id="KW-0472">Membrane</keyword>
<evidence type="ECO:0000256" key="3">
    <source>
        <dbReference type="ARBA" id="ARBA00022989"/>
    </source>
</evidence>
<dbReference type="GeneID" id="102805306"/>
<evidence type="ECO:0000256" key="4">
    <source>
        <dbReference type="ARBA" id="ARBA00023136"/>
    </source>
</evidence>
<feature type="transmembrane region" description="Helical" evidence="6">
    <location>
        <begin position="477"/>
        <end position="494"/>
    </location>
</feature>
<name>A0ABM0M422_SACKO</name>
<evidence type="ECO:0000313" key="8">
    <source>
        <dbReference type="RefSeq" id="XP_006814763.1"/>
    </source>
</evidence>
<feature type="transmembrane region" description="Helical" evidence="6">
    <location>
        <begin position="444"/>
        <end position="465"/>
    </location>
</feature>
<feature type="transmembrane region" description="Helical" evidence="6">
    <location>
        <begin position="214"/>
        <end position="235"/>
    </location>
</feature>
<evidence type="ECO:0000313" key="7">
    <source>
        <dbReference type="Proteomes" id="UP000694865"/>
    </source>
</evidence>
<keyword evidence="2 6" id="KW-0812">Transmembrane</keyword>
<feature type="transmembrane region" description="Helical" evidence="6">
    <location>
        <begin position="175"/>
        <end position="194"/>
    </location>
</feature>
<feature type="transmembrane region" description="Helical" evidence="6">
    <location>
        <begin position="105"/>
        <end position="125"/>
    </location>
</feature>
<evidence type="ECO:0000256" key="2">
    <source>
        <dbReference type="ARBA" id="ARBA00022692"/>
    </source>
</evidence>
<dbReference type="InterPro" id="IPR004299">
    <property type="entry name" value="MBOAT_fam"/>
</dbReference>
<comment type="similarity">
    <text evidence="5">Belongs to the membrane-bound acyltransferase family. HHAT subfamily.</text>
</comment>
<feature type="transmembrane region" description="Helical" evidence="6">
    <location>
        <begin position="12"/>
        <end position="31"/>
    </location>
</feature>
<keyword evidence="3 6" id="KW-1133">Transmembrane helix</keyword>
<evidence type="ECO:0000256" key="1">
    <source>
        <dbReference type="ARBA" id="ARBA00004141"/>
    </source>
</evidence>